<comment type="caution">
    <text evidence="3">The sequence shown here is derived from an EMBL/GenBank/DDBJ whole genome shotgun (WGS) entry which is preliminary data.</text>
</comment>
<gene>
    <name evidence="3" type="ORF">ANOM_009298</name>
</gene>
<proteinExistence type="predicted"/>
<keyword evidence="4" id="KW-1185">Reference proteome</keyword>
<evidence type="ECO:0000313" key="3">
    <source>
        <dbReference type="EMBL" id="KNG81787.1"/>
    </source>
</evidence>
<organism evidence="3 4">
    <name type="scientific">Aspergillus nomiae NRRL (strain ATCC 15546 / NRRL 13137 / CBS 260.88 / M93)</name>
    <dbReference type="NCBI Taxonomy" id="1509407"/>
    <lineage>
        <taxon>Eukaryota</taxon>
        <taxon>Fungi</taxon>
        <taxon>Dikarya</taxon>
        <taxon>Ascomycota</taxon>
        <taxon>Pezizomycotina</taxon>
        <taxon>Eurotiomycetes</taxon>
        <taxon>Eurotiomycetidae</taxon>
        <taxon>Eurotiales</taxon>
        <taxon>Aspergillaceae</taxon>
        <taxon>Aspergillus</taxon>
        <taxon>Aspergillus subgen. Circumdati</taxon>
    </lineage>
</organism>
<dbReference type="Gene3D" id="3.90.1200.10">
    <property type="match status" value="1"/>
</dbReference>
<evidence type="ECO:0000259" key="2">
    <source>
        <dbReference type="Pfam" id="PF05368"/>
    </source>
</evidence>
<dbReference type="InterPro" id="IPR008030">
    <property type="entry name" value="NmrA-like"/>
</dbReference>
<evidence type="ECO:0008006" key="5">
    <source>
        <dbReference type="Google" id="ProtNLM"/>
    </source>
</evidence>
<dbReference type="SUPFAM" id="SSF56112">
    <property type="entry name" value="Protein kinase-like (PK-like)"/>
    <property type="match status" value="1"/>
</dbReference>
<dbReference type="InterPro" id="IPR002575">
    <property type="entry name" value="Aminoglycoside_PTrfase"/>
</dbReference>
<dbReference type="PANTHER" id="PTHR36091:SF2">
    <property type="entry name" value="AMINOGLYCOSIDE PHOSPHOTRANSFERASE DOMAIN-CONTAINING PROTEIN"/>
    <property type="match status" value="1"/>
</dbReference>
<dbReference type="InterPro" id="IPR011009">
    <property type="entry name" value="Kinase-like_dom_sf"/>
</dbReference>
<evidence type="ECO:0000259" key="1">
    <source>
        <dbReference type="Pfam" id="PF01636"/>
    </source>
</evidence>
<reference evidence="3 4" key="1">
    <citation type="submission" date="2014-06" db="EMBL/GenBank/DDBJ databases">
        <title>The Genome of the Aflatoxigenic Filamentous Fungus Aspergillus nomius.</title>
        <authorList>
            <person name="Moore M.G."/>
            <person name="Shannon B.M."/>
            <person name="Brian M.M."/>
        </authorList>
    </citation>
    <scope>NUCLEOTIDE SEQUENCE [LARGE SCALE GENOMIC DNA]</scope>
    <source>
        <strain evidence="3 4">NRRL 13137</strain>
    </source>
</reference>
<dbReference type="EMBL" id="JNOM01000409">
    <property type="protein sequence ID" value="KNG81787.1"/>
    <property type="molecule type" value="Genomic_DNA"/>
</dbReference>
<dbReference type="AlphaFoldDB" id="A0A0L1IQK9"/>
<feature type="domain" description="NmrA-like" evidence="2">
    <location>
        <begin position="3"/>
        <end position="254"/>
    </location>
</feature>
<dbReference type="SUPFAM" id="SSF51735">
    <property type="entry name" value="NAD(P)-binding Rossmann-fold domains"/>
    <property type="match status" value="1"/>
</dbReference>
<dbReference type="PANTHER" id="PTHR36091">
    <property type="entry name" value="ALTERED INHERITANCE OF MITOCHONDRIA PROTEIN 9, MITOCHONDRIAL"/>
    <property type="match status" value="1"/>
</dbReference>
<sequence>MSTSTFFVCGATGTQGGAVINHLLKAGAKVHAIARNLDTPAAQSLQSRGVHLTQGDFTDPDTFKQSMKGCTALFLNLMPDLRVPNSEVHQAENILSAAKEAGIKHVIYSSGFSVDEPQRLKHWDPNSFVAKILLNKQTVENKVRTAGFEYWTILRPGNFMSNFLQPLVQMYTGFVETGVWTTALLPETKLAMVDPNDIGAFGAAALLDPARFHEKEIEIASELRQVGDITQALARVTGRDLKVVFMSQEEIENQAAQNPFIGGQLLMRGMADLVDLEGVRAWKLPLGTFEEFLEREKEAIKATCYNEAVKLAERRRVFNVPELKRLAAESINQGANDVARFEKLAEGGFNRIFLVTMNDGSQVIARIPYPSTEPKYFVVASEVATLDYLRLHDIPVPKVFGYSATADNAAGTEYIFMEYVRGRDLGDLWFDLPEDACSTIIKNIVELEARLFRLQFPASGSLYYTTDLRSKTDTPSVPVEDSPSNGRFSIGPDTSLRLWFGKRRELQVDRGPYETAEAAMTAGAKKELAYLARFGKPLQPLQPMYRELYKYQKVSHLGQMRNLENYLRAAPHLVPRNFKFLCEPTIRHPDLQPNNILVSDDLKITALIDWQHCSILPLFLQCGFPDSIQNYGDEVSESLDMPKLPNDFDSLDDSNKSEQLEILRRRHIHYFYAWYSVKLNSIHGIALDHDLSILKRKIFEHASKPWEGDNVSLKADLVYLAQNWGKLSNPSSGTNPGVCPLEYSPDEASECLNLNAEQIESDEELQIFRNYVGVGPDGWVPSDRYDESKRREMKLKELALEAAKTEEDRARISENWIFKDYDEEIYR</sequence>
<dbReference type="GO" id="GO:0005739">
    <property type="term" value="C:mitochondrion"/>
    <property type="evidence" value="ECO:0007669"/>
    <property type="project" value="TreeGrafter"/>
</dbReference>
<dbReference type="InterPro" id="IPR051035">
    <property type="entry name" value="Mito_inheritance_9"/>
</dbReference>
<dbReference type="CDD" id="cd05251">
    <property type="entry name" value="NmrA_like_SDR_a"/>
    <property type="match status" value="1"/>
</dbReference>
<dbReference type="Proteomes" id="UP000037505">
    <property type="component" value="Unassembled WGS sequence"/>
</dbReference>
<dbReference type="Pfam" id="PF01636">
    <property type="entry name" value="APH"/>
    <property type="match status" value="1"/>
</dbReference>
<dbReference type="Gene3D" id="3.40.50.720">
    <property type="entry name" value="NAD(P)-binding Rossmann-like Domain"/>
    <property type="match status" value="1"/>
</dbReference>
<dbReference type="Pfam" id="PF05368">
    <property type="entry name" value="NmrA"/>
    <property type="match status" value="1"/>
</dbReference>
<dbReference type="OrthoDB" id="10003767at2759"/>
<accession>A0A0L1IQK9</accession>
<protein>
    <recommendedName>
        <fullName evidence="5">NmrA-like domain-containing protein</fullName>
    </recommendedName>
</protein>
<name>A0A0L1IQK9_ASPN3</name>
<dbReference type="InterPro" id="IPR036291">
    <property type="entry name" value="NAD(P)-bd_dom_sf"/>
</dbReference>
<evidence type="ECO:0000313" key="4">
    <source>
        <dbReference type="Proteomes" id="UP000037505"/>
    </source>
</evidence>
<dbReference type="Gene3D" id="3.30.200.20">
    <property type="entry name" value="Phosphorylase Kinase, domain 1"/>
    <property type="match status" value="1"/>
</dbReference>
<dbReference type="RefSeq" id="XP_015402710.1">
    <property type="nucleotide sequence ID" value="XM_015554554.1"/>
</dbReference>
<dbReference type="STRING" id="1509407.A0A0L1IQK9"/>
<dbReference type="GeneID" id="26811102"/>
<feature type="domain" description="Aminoglycoside phosphotransferase" evidence="1">
    <location>
        <begin position="343"/>
        <end position="615"/>
    </location>
</feature>